<evidence type="ECO:0000313" key="5">
    <source>
        <dbReference type="Proteomes" id="UP000199184"/>
    </source>
</evidence>
<dbReference type="EMBL" id="FMAI01000049">
    <property type="protein sequence ID" value="SCB55661.1"/>
    <property type="molecule type" value="Genomic_DNA"/>
</dbReference>
<dbReference type="GO" id="GO:0008643">
    <property type="term" value="P:carbohydrate transport"/>
    <property type="evidence" value="ECO:0007669"/>
    <property type="project" value="InterPro"/>
</dbReference>
<evidence type="ECO:0000256" key="1">
    <source>
        <dbReference type="ARBA" id="ARBA00008769"/>
    </source>
</evidence>
<sequence>MRAKMNNDVQTDQTRPPRSASGHSFRFRTIREAELAIACILAASLMTGTALAQTTNMPNQKSDTPSEIAKRKVQKKKMILLGSDTAEKRTVRPGARPAAAITPQPDHFAKFENLRIKGLEVNLPGPADTLVQDKGGIRSALAEIGIGYIAWTQNTYVNNLLPNAAKSTIANQLYSGQNPTFYTLNYMMVTYDLSRYGIPDGQIIVGTEQQSWTWQPGGPDRWGINTIAYYQTFFDRKLELKVGYLMNSYELAGTVVGGNPGANVFGPSSNVLYQGGMNFAPAPTPTLNLTYHFDDRLYNKVSFQRSTSPDGVFAHITANSTGLDWSTANAGILLLDESGYRNSAAPGLPETWLRAGVGFNNSHYTNLAYPTQPRADENSLYYVAADRQLWQSHVPDAASRGIYGGFSVMGAPPDLNKVTQYYELRLYAKGLFDSRPSDQISLVATDTVWSKFAVDAAAAKGNLVHRDAKAISGTYTAHLGPGIYASLGLTYIDHPTSITYTPQIGHALNFSASTSIFF</sequence>
<gene>
    <name evidence="4" type="ORF">GA0061098_10493</name>
</gene>
<name>A0A1C3XTS4_9BRAD</name>
<proteinExistence type="inferred from homology"/>
<dbReference type="GO" id="GO:0016020">
    <property type="term" value="C:membrane"/>
    <property type="evidence" value="ECO:0007669"/>
    <property type="project" value="InterPro"/>
</dbReference>
<reference evidence="5" key="1">
    <citation type="submission" date="2016-08" db="EMBL/GenBank/DDBJ databases">
        <authorList>
            <person name="Varghese N."/>
            <person name="Submissions Spin"/>
        </authorList>
    </citation>
    <scope>NUCLEOTIDE SEQUENCE [LARGE SCALE GENOMIC DNA]</scope>
    <source>
        <strain evidence="5">ERR11</strain>
    </source>
</reference>
<dbReference type="AlphaFoldDB" id="A0A1C3XTS4"/>
<accession>A0A1C3XTS4</accession>
<dbReference type="PANTHER" id="PTHR37944:SF1">
    <property type="entry name" value="PORIN B"/>
    <property type="match status" value="1"/>
</dbReference>
<dbReference type="Proteomes" id="UP000199184">
    <property type="component" value="Unassembled WGS sequence"/>
</dbReference>
<dbReference type="InterPro" id="IPR052932">
    <property type="entry name" value="OprB_Porin"/>
</dbReference>
<dbReference type="InterPro" id="IPR007049">
    <property type="entry name" value="Carb-sel_porin_OprB"/>
</dbReference>
<feature type="compositionally biased region" description="Polar residues" evidence="3">
    <location>
        <begin position="7"/>
        <end position="16"/>
    </location>
</feature>
<keyword evidence="5" id="KW-1185">Reference proteome</keyword>
<dbReference type="RefSeq" id="WP_165637936.1">
    <property type="nucleotide sequence ID" value="NZ_FMAI01000049.1"/>
</dbReference>
<evidence type="ECO:0000256" key="2">
    <source>
        <dbReference type="RuleBase" id="RU363072"/>
    </source>
</evidence>
<dbReference type="Pfam" id="PF04966">
    <property type="entry name" value="OprB"/>
    <property type="match status" value="1"/>
</dbReference>
<dbReference type="InterPro" id="IPR038673">
    <property type="entry name" value="OprB_sf"/>
</dbReference>
<dbReference type="PANTHER" id="PTHR37944">
    <property type="entry name" value="PORIN B"/>
    <property type="match status" value="1"/>
</dbReference>
<dbReference type="GO" id="GO:0015288">
    <property type="term" value="F:porin activity"/>
    <property type="evidence" value="ECO:0007669"/>
    <property type="project" value="InterPro"/>
</dbReference>
<organism evidence="4 5">
    <name type="scientific">Bradyrhizobium shewense</name>
    <dbReference type="NCBI Taxonomy" id="1761772"/>
    <lineage>
        <taxon>Bacteria</taxon>
        <taxon>Pseudomonadati</taxon>
        <taxon>Pseudomonadota</taxon>
        <taxon>Alphaproteobacteria</taxon>
        <taxon>Hyphomicrobiales</taxon>
        <taxon>Nitrobacteraceae</taxon>
        <taxon>Bradyrhizobium</taxon>
    </lineage>
</organism>
<comment type="similarity">
    <text evidence="1 2">Belongs to the OprB family.</text>
</comment>
<feature type="region of interest" description="Disordered" evidence="3">
    <location>
        <begin position="1"/>
        <end position="24"/>
    </location>
</feature>
<evidence type="ECO:0000256" key="3">
    <source>
        <dbReference type="SAM" id="MobiDB-lite"/>
    </source>
</evidence>
<evidence type="ECO:0000313" key="4">
    <source>
        <dbReference type="EMBL" id="SCB55661.1"/>
    </source>
</evidence>
<dbReference type="Gene3D" id="2.40.160.180">
    <property type="entry name" value="Carbohydrate-selective porin OprB"/>
    <property type="match status" value="1"/>
</dbReference>
<protein>
    <submittedName>
        <fullName evidence="4">Porin</fullName>
    </submittedName>
</protein>